<keyword evidence="6 12" id="KW-0812">Transmembrane</keyword>
<feature type="region of interest" description="Disordered" evidence="11">
    <location>
        <begin position="1"/>
        <end position="71"/>
    </location>
</feature>
<feature type="compositionally biased region" description="Polar residues" evidence="11">
    <location>
        <begin position="1219"/>
        <end position="1242"/>
    </location>
</feature>
<feature type="region of interest" description="Disordered" evidence="11">
    <location>
        <begin position="94"/>
        <end position="115"/>
    </location>
</feature>
<feature type="compositionally biased region" description="Polar residues" evidence="11">
    <location>
        <begin position="50"/>
        <end position="59"/>
    </location>
</feature>
<dbReference type="Pfam" id="PF22997">
    <property type="entry name" value="CHS4"/>
    <property type="match status" value="1"/>
</dbReference>
<comment type="subcellular location">
    <subcellularLocation>
        <location evidence="1">Cell membrane</location>
        <topology evidence="1">Multi-pass membrane protein</topology>
    </subcellularLocation>
</comment>
<organism evidence="14 15">
    <name type="scientific">Fomitopsis schrenkii</name>
    <name type="common">Brown rot fungus</name>
    <dbReference type="NCBI Taxonomy" id="2126942"/>
    <lineage>
        <taxon>Eukaryota</taxon>
        <taxon>Fungi</taxon>
        <taxon>Dikarya</taxon>
        <taxon>Basidiomycota</taxon>
        <taxon>Agaricomycotina</taxon>
        <taxon>Agaricomycetes</taxon>
        <taxon>Polyporales</taxon>
        <taxon>Fomitopsis</taxon>
    </lineage>
</organism>
<dbReference type="SUPFAM" id="SSF53448">
    <property type="entry name" value="Nucleotide-diphospho-sugar transferases"/>
    <property type="match status" value="1"/>
</dbReference>
<dbReference type="InParanoid" id="S8FCP9"/>
<evidence type="ECO:0000256" key="7">
    <source>
        <dbReference type="ARBA" id="ARBA00022989"/>
    </source>
</evidence>
<evidence type="ECO:0000256" key="4">
    <source>
        <dbReference type="ARBA" id="ARBA00022676"/>
    </source>
</evidence>
<feature type="transmembrane region" description="Helical" evidence="12">
    <location>
        <begin position="1120"/>
        <end position="1144"/>
    </location>
</feature>
<reference evidence="14 15" key="1">
    <citation type="journal article" date="2012" name="Science">
        <title>The Paleozoic origin of enzymatic lignin decomposition reconstructed from 31 fungal genomes.</title>
        <authorList>
            <person name="Floudas D."/>
            <person name="Binder M."/>
            <person name="Riley R."/>
            <person name="Barry K."/>
            <person name="Blanchette R.A."/>
            <person name="Henrissat B."/>
            <person name="Martinez A.T."/>
            <person name="Otillar R."/>
            <person name="Spatafora J.W."/>
            <person name="Yadav J.S."/>
            <person name="Aerts A."/>
            <person name="Benoit I."/>
            <person name="Boyd A."/>
            <person name="Carlson A."/>
            <person name="Copeland A."/>
            <person name="Coutinho P.M."/>
            <person name="de Vries R.P."/>
            <person name="Ferreira P."/>
            <person name="Findley K."/>
            <person name="Foster B."/>
            <person name="Gaskell J."/>
            <person name="Glotzer D."/>
            <person name="Gorecki P."/>
            <person name="Heitman J."/>
            <person name="Hesse C."/>
            <person name="Hori C."/>
            <person name="Igarashi K."/>
            <person name="Jurgens J.A."/>
            <person name="Kallen N."/>
            <person name="Kersten P."/>
            <person name="Kohler A."/>
            <person name="Kuees U."/>
            <person name="Kumar T.K.A."/>
            <person name="Kuo A."/>
            <person name="LaButti K."/>
            <person name="Larrondo L.F."/>
            <person name="Lindquist E."/>
            <person name="Ling A."/>
            <person name="Lombard V."/>
            <person name="Lucas S."/>
            <person name="Lundell T."/>
            <person name="Martin R."/>
            <person name="McLaughlin D.J."/>
            <person name="Morgenstern I."/>
            <person name="Morin E."/>
            <person name="Murat C."/>
            <person name="Nagy L.G."/>
            <person name="Nolan M."/>
            <person name="Ohm R.A."/>
            <person name="Patyshakuliyeva A."/>
            <person name="Rokas A."/>
            <person name="Ruiz-Duenas F.J."/>
            <person name="Sabat G."/>
            <person name="Salamov A."/>
            <person name="Samejima M."/>
            <person name="Schmutz J."/>
            <person name="Slot J.C."/>
            <person name="St John F."/>
            <person name="Stenlid J."/>
            <person name="Sun H."/>
            <person name="Sun S."/>
            <person name="Syed K."/>
            <person name="Tsang A."/>
            <person name="Wiebenga A."/>
            <person name="Young D."/>
            <person name="Pisabarro A."/>
            <person name="Eastwood D.C."/>
            <person name="Martin F."/>
            <person name="Cullen D."/>
            <person name="Grigoriev I.V."/>
            <person name="Hibbett D.S."/>
        </authorList>
    </citation>
    <scope>NUCLEOTIDE SEQUENCE</scope>
    <source>
        <strain evidence="15">FP-58527</strain>
    </source>
</reference>
<dbReference type="GO" id="GO:0006031">
    <property type="term" value="P:chitin biosynthetic process"/>
    <property type="evidence" value="ECO:0007669"/>
    <property type="project" value="TreeGrafter"/>
</dbReference>
<evidence type="ECO:0000256" key="9">
    <source>
        <dbReference type="ARBA" id="ARBA00023180"/>
    </source>
</evidence>
<feature type="transmembrane region" description="Helical" evidence="12">
    <location>
        <begin position="248"/>
        <end position="268"/>
    </location>
</feature>
<dbReference type="CDD" id="cd04190">
    <property type="entry name" value="Chitin_synth_C"/>
    <property type="match status" value="1"/>
</dbReference>
<dbReference type="Pfam" id="PF03142">
    <property type="entry name" value="Chitin_synth_2"/>
    <property type="match status" value="1"/>
</dbReference>
<keyword evidence="8 12" id="KW-0472">Membrane</keyword>
<dbReference type="Gene3D" id="3.90.550.10">
    <property type="entry name" value="Spore Coat Polysaccharide Biosynthesis Protein SpsA, Chain A"/>
    <property type="match status" value="1"/>
</dbReference>
<name>S8FCP9_FOMSC</name>
<feature type="compositionally biased region" description="Polar residues" evidence="11">
    <location>
        <begin position="1312"/>
        <end position="1322"/>
    </location>
</feature>
<dbReference type="InterPro" id="IPR029044">
    <property type="entry name" value="Nucleotide-diphossugar_trans"/>
</dbReference>
<proteinExistence type="predicted"/>
<protein>
    <recommendedName>
        <fullName evidence="2">chitin synthase</fullName>
        <ecNumber evidence="2">2.4.1.16</ecNumber>
    </recommendedName>
</protein>
<dbReference type="OrthoDB" id="370884at2759"/>
<gene>
    <name evidence="14" type="ORF">FOMPIDRAFT_143191</name>
</gene>
<keyword evidence="5" id="KW-0808">Transferase</keyword>
<evidence type="ECO:0000313" key="15">
    <source>
        <dbReference type="Proteomes" id="UP000015241"/>
    </source>
</evidence>
<evidence type="ECO:0000256" key="11">
    <source>
        <dbReference type="SAM" id="MobiDB-lite"/>
    </source>
</evidence>
<dbReference type="InterPro" id="IPR004835">
    <property type="entry name" value="Chitin_synth"/>
</dbReference>
<feature type="compositionally biased region" description="Polar residues" evidence="11">
    <location>
        <begin position="1454"/>
        <end position="1469"/>
    </location>
</feature>
<feature type="compositionally biased region" description="Basic and acidic residues" evidence="11">
    <location>
        <begin position="61"/>
        <end position="71"/>
    </location>
</feature>
<feature type="transmembrane region" description="Helical" evidence="12">
    <location>
        <begin position="1095"/>
        <end position="1113"/>
    </location>
</feature>
<accession>S8FCP9</accession>
<evidence type="ECO:0000256" key="1">
    <source>
        <dbReference type="ARBA" id="ARBA00004651"/>
    </source>
</evidence>
<keyword evidence="7 12" id="KW-1133">Transmembrane helix</keyword>
<feature type="domain" description="Chitin synthase 4-like" evidence="13">
    <location>
        <begin position="406"/>
        <end position="486"/>
    </location>
</feature>
<dbReference type="eggNOG" id="KOG2571">
    <property type="taxonomic scope" value="Eukaryota"/>
</dbReference>
<feature type="transmembrane region" description="Helical" evidence="12">
    <location>
        <begin position="214"/>
        <end position="236"/>
    </location>
</feature>
<evidence type="ECO:0000256" key="12">
    <source>
        <dbReference type="SAM" id="Phobius"/>
    </source>
</evidence>
<dbReference type="PANTHER" id="PTHR22914:SF16">
    <property type="entry name" value="CHITIN SYNTHASE 3"/>
    <property type="match status" value="1"/>
</dbReference>
<keyword evidence="9" id="KW-0325">Glycoprotein</keyword>
<evidence type="ECO:0000256" key="6">
    <source>
        <dbReference type="ARBA" id="ARBA00022692"/>
    </source>
</evidence>
<dbReference type="GO" id="GO:0004100">
    <property type="term" value="F:chitin synthase activity"/>
    <property type="evidence" value="ECO:0007669"/>
    <property type="project" value="UniProtKB-EC"/>
</dbReference>
<evidence type="ECO:0000256" key="2">
    <source>
        <dbReference type="ARBA" id="ARBA00012543"/>
    </source>
</evidence>
<dbReference type="STRING" id="743788.S8FCP9"/>
<sequence length="1482" mass="163979">MDRRGQRPPRSARPPSVQSPPPAPPGDYEPPSVPYGQHYGNRPPPMPTIDSYTNVSFQGKETGDRHDPIDQSRARTYNAYNNHQLQVPESPGDAAFAEGGGGASGVGRKKSLVRPDREKIEPGHRLWHYRNHAQQMEHEGGGNAIPSTTGNIPQREQLRRGKSLLAREEDVHESGLALFKRGQTLRRKKAPVATDGTPKRSCTDRLGPGPKGPWFMYCFTLTCLVPPPLLRLFGIRTPEQIRAWREKMGLLGIILALMAVVGFITFGFTKTVCGTPPNRYQSGQVENASVIIHGYDYDFSNFKHPKVGNFNGSSNPLYVGGWNAAGADISFLFQNVGGRCSNYITKASTSKINGSTSDPQWYFPCNVYGQSKSLPVNTSNYDSDTTCHTSSTARNELASMKPLGQVYFTWDQVKDGSRNLVVYESAVLDLDLLQWLDSSEVSYPSVFDDFKKGDGTYNGNDLSMYFMRTNQRGLADCLEDIILVGFIDTNTIGCVASEIVLYVSLVFIIGAVGIRFAVAIFFFWFISSKVGNYNNETYKQRRQRMLEIENWTNDIYKPAPAEYRPNVHKNGVAKGAKRRTFLPSTSRFTPAETSVKPGVLGSRTSAAYGILEPVPYKKSGATMSVYGGRSLSKLAPPDTPGYPHSRSSVSLVTEGTRALFPDNPCPFPLHNVVPQPPPDYEPFNFPLAHTICLVTAYSESTEGLRTTLDSLATTDYPNSHKFILVIADGMVKGAGNSLTTPEICLSMMKEFVIAPEDVEAHSYVAIADGHKRHNMAKVYAGFYDYDNATVERSKQQRVPMILVAKVGNPLEATDAKPGNRGKRDSQIVLMAFLQKVMFDERMTTFEYEFFNSIWRCTGVSPDRYEVVLCVDADTKVFPDSLSRLVACMVQDYEVMGICGETKIANKTDSWVTMIQVFEYYISHHMTKAFESTFGSVTCLPGCFSMYRIKAPKGDSGYWVPILANPDIVEHYSENIVDTLHKKNLLLLGEDRYLTTLLLKTFPKRKNIFCASAVCKTIVPDTFSVLLSQRRRWINSTVHNLAELVLVRDMCGTFCFSMQFVVGMELVGTLVLPAAISFTLYVIIDTIIPHQSSTTIPLVLLAIILGLPGVLIVITSFKLAYVGWMVVYLLSLPIWNGVLPAYSFWHFDDFSWGQTRQIAGAKDTGNHGDKDGEFDSSHIVMKRWAEFERERRWKSGSQSRDSTVFDYRSYSPKRGDSRRPSMSSIAEPQYGQYDSETYESSGSRPRKDSNQLLMLPAPLAVNNRQHSLPTTTPSVSTNMSRSSTDENTSDIGSSHKLVSTPSPNNDYQDDYDSPSQPDFSPQATYVQQQPLMQSPTSQHPVQQAGAFHERLVRTAGASGGTLRQAPAASQYSGETFNPYSYHGTGGGYIDEPAQAYSPGEFDPSAPLPPPKQPSSPAPAQTRAGRGFSLADNGPVPVPGSGGVRRVSRQQGRRPTSQAPPQNRYSRSSNLPPGAAPPQPGYGY</sequence>
<dbReference type="GO" id="GO:0005886">
    <property type="term" value="C:plasma membrane"/>
    <property type="evidence" value="ECO:0007669"/>
    <property type="project" value="UniProtKB-SubCell"/>
</dbReference>
<evidence type="ECO:0000313" key="14">
    <source>
        <dbReference type="EMBL" id="EPS99340.1"/>
    </source>
</evidence>
<evidence type="ECO:0000256" key="8">
    <source>
        <dbReference type="ARBA" id="ARBA00023136"/>
    </source>
</evidence>
<dbReference type="EMBL" id="KE504157">
    <property type="protein sequence ID" value="EPS99340.1"/>
    <property type="molecule type" value="Genomic_DNA"/>
</dbReference>
<feature type="compositionally biased region" description="Pro residues" evidence="11">
    <location>
        <begin position="1472"/>
        <end position="1482"/>
    </location>
</feature>
<dbReference type="Proteomes" id="UP000015241">
    <property type="component" value="Unassembled WGS sequence"/>
</dbReference>
<dbReference type="EC" id="2.4.1.16" evidence="2"/>
<feature type="region of interest" description="Disordered" evidence="11">
    <location>
        <begin position="1203"/>
        <end position="1322"/>
    </location>
</feature>
<keyword evidence="3" id="KW-1003">Cell membrane</keyword>
<keyword evidence="15" id="KW-1185">Reference proteome</keyword>
<feature type="compositionally biased region" description="Pro residues" evidence="11">
    <location>
        <begin position="17"/>
        <end position="33"/>
    </location>
</feature>
<feature type="transmembrane region" description="Helical" evidence="12">
    <location>
        <begin position="499"/>
        <end position="526"/>
    </location>
</feature>
<dbReference type="GO" id="GO:0030428">
    <property type="term" value="C:cell septum"/>
    <property type="evidence" value="ECO:0007669"/>
    <property type="project" value="TreeGrafter"/>
</dbReference>
<evidence type="ECO:0000256" key="3">
    <source>
        <dbReference type="ARBA" id="ARBA00022475"/>
    </source>
</evidence>
<dbReference type="InterPro" id="IPR054295">
    <property type="entry name" value="CHS4-like_dom"/>
</dbReference>
<evidence type="ECO:0000259" key="13">
    <source>
        <dbReference type="Pfam" id="PF22997"/>
    </source>
</evidence>
<comment type="catalytic activity">
    <reaction evidence="10">
        <text>[(1-&gt;4)-N-acetyl-beta-D-glucosaminyl](n) + UDP-N-acetyl-alpha-D-glucosamine = [(1-&gt;4)-N-acetyl-beta-D-glucosaminyl](n+1) + UDP + H(+)</text>
        <dbReference type="Rhea" id="RHEA:16637"/>
        <dbReference type="Rhea" id="RHEA-COMP:9593"/>
        <dbReference type="Rhea" id="RHEA-COMP:9595"/>
        <dbReference type="ChEBI" id="CHEBI:15378"/>
        <dbReference type="ChEBI" id="CHEBI:17029"/>
        <dbReference type="ChEBI" id="CHEBI:57705"/>
        <dbReference type="ChEBI" id="CHEBI:58223"/>
        <dbReference type="EC" id="2.4.1.16"/>
    </reaction>
</comment>
<keyword evidence="4" id="KW-0328">Glycosyltransferase</keyword>
<evidence type="ECO:0000256" key="5">
    <source>
        <dbReference type="ARBA" id="ARBA00022679"/>
    </source>
</evidence>
<feature type="region of interest" description="Disordered" evidence="11">
    <location>
        <begin position="1381"/>
        <end position="1482"/>
    </location>
</feature>
<evidence type="ECO:0000256" key="10">
    <source>
        <dbReference type="ARBA" id="ARBA00048014"/>
    </source>
</evidence>
<dbReference type="HOGENOM" id="CLU_002572_1_0_1"/>
<feature type="compositionally biased region" description="Polar residues" evidence="11">
    <location>
        <begin position="1261"/>
        <end position="1305"/>
    </location>
</feature>
<dbReference type="PANTHER" id="PTHR22914">
    <property type="entry name" value="CHITIN SYNTHASE"/>
    <property type="match status" value="1"/>
</dbReference>
<feature type="compositionally biased region" description="Pro residues" evidence="11">
    <location>
        <begin position="1404"/>
        <end position="1415"/>
    </location>
</feature>
<feature type="transmembrane region" description="Helical" evidence="12">
    <location>
        <begin position="1065"/>
        <end position="1083"/>
    </location>
</feature>